<sequence>MKRKLLDMLDSSSDEAYSDDDQDDPLFDVKMLRRKRRSTRRIREDSEEEEELPVEEDKTEEEEDDKERNEEEDKLEEMDDDEPLVNSQETVIQSDSESEFDILNYTISDSPEDEEEDLPEQVPEDDKVEKIPKDEEVSESFSVEEKPLKEIPDDDDEILDQIPEDLVENAEDAQPEDILMEFNDSANETENEILNTQLTSIVEETKNVMLLNNEEIPLTMNNEPAGEDQEKPKKGSDDSNMDSEDDKELPAASLEPDINLEMLDKGYMDDYFDDLNDKEIDKLLDFSTLERRRYESTKTTESKETDKPRKSEKKKDQLLDILQEVKAGGVSEDSSESSEDELTEEQFLEQCNMNMKHRLLNFSSDESEEENDVFSVSKMYKKKSGEEDDDACSISSDGSAIVDNFLMNIVQKEIADDVGGEKLSDEEANKENTPAENSLPKENAPAEKGDKEEIQEKPSEMVEISESEPVQKSPQSVEETIQDTLDDVQIVDLEEESEKEKETEDAEKAETSESRSKAPKVSGMEKIILSDKLFDGIEVRKDLMKEKIPRSLKIISSDDESEKDTRSQGDDGNECLDTSMFNKKDDTKTSEEINRLLAKYDNKTPTHHVKDTRVPSETISLSSDSDVDEVIEEEVEKEAPRRNLRAMLSDDQLEAETKRAQREEQERIKRLEKKTDSLSQRLSQSEAINQDESEIILDYHTKTKKYISVHPAIVQYLKPHQIDGVRFMYDNVYGGVDYVNQHDGSGCILAHCMGLGKTLQLIALLHTVIRYPELKTNRILVICPKTTIMNWFEEIRKWLKPVRGDISMKVFYFPDNSDLHGKLKILKEWHKSGEKGYRNAGCLLIGYEAFRVLVLKQSRKQQSLYTHQETSLIKKQITETLLEPGADLVICDEGHMIKNRKSAINQAVTKIRTKRRIILTGTPIQNNLKEYYCMVDFIKPSFLGTEREFANLYSNPIKSGQHKDSTPSEIRCMKQRSYVLHKKLSRFVQRREAAVLKQFLPEKFEYVLFIPMTPVQERLYEFFLTHNPTKEISGKSLIPDYTALRKIWTHPKVLENAWENAMLAKEKKDRARARLHPESDDEVPDDVLDKQVGAMSVLSDWWRAHLSKENLESIFPSNKLRLIFEILKLCKQNGEKCLIFSAFVAVLNVVEYFMRKINNKDENAAKYGLTEYDGPWEHGKDFYRLDGKTPKTLRHSMVQSFNNPMNTRMRCFLISAKAGGQGINLTGANRVIILDTSWNPSNDQQNIFRIYRLGQERKCFVYRLLAMGTMEEKVYSRSVTKQAMSFRVVDEQQIDRHYNMAELAELYTLTKTDISQRPVPNLPTDFLLRSLLHNHHNLVYKYHEHDSLLENKPEQDLSEADKKEAWDAYENDLKTQRSTGFDQNALNASMMGFNNYITNPNLTSINYGGSGLPGRGYGANYTGNLNPSMSFLNQLSYQSGLGINQDPMMLMNQLYQSYPMGMGSSSMQTPYMGYMNQNSYFGTGMYPSPSTSLNSSPLGPQYKNLQSLAEIAMLPDSNALARSQSVSPSTNVGHLQTSTTSSPGLSMATTTTNAGHVQRNTPTWSMWNLKNAPSYFTPGITTATTQAVTQSSAKTTQATSTAISSTVQVTPPGISPQTQQMQVRQMVKTPIQQKTGHLGTPTSIVTSLTPSTAPAMSISTFTRTDQTSERPSSSTSPQPHVIMKATNTVNVRKDKDPPPPTVTKVTNMGIVYPTVEQRESAVPSLASLTPATITKIPTTTAQNNTPTTPKDPKAATLSLLGINAVLQNVTVTPSTKTTRQPNTTLTPIVTTTVKSSPKNLPGSNPKNLPGSSQKNLPGSSPKNLPGISPKNLPGNSPKTTTPTTTPTGKKPGFSNPAEIMQNLQNVTVKPTSTQPGKRQPYVYPAKGRRPIQINQRVVSNQTSITPISKPPPLKPTLSPISATLTRATVSQVARPTTVTQVTKPTTLTQVAKPAVSQVVVTPPSKAQGPHLTRISRLVPSTITTPTSTVHLQKALSGAVRPVLAKKPMTTPQLTVVRPGLPVTKTVQLK</sequence>
<dbReference type="GO" id="GO:0004386">
    <property type="term" value="F:helicase activity"/>
    <property type="evidence" value="ECO:0007669"/>
    <property type="project" value="UniProtKB-KW"/>
</dbReference>
<organism evidence="10 11">
    <name type="scientific">Phlebotomus papatasi</name>
    <name type="common">Sandfly</name>
    <dbReference type="NCBI Taxonomy" id="29031"/>
    <lineage>
        <taxon>Eukaryota</taxon>
        <taxon>Metazoa</taxon>
        <taxon>Ecdysozoa</taxon>
        <taxon>Arthropoda</taxon>
        <taxon>Hexapoda</taxon>
        <taxon>Insecta</taxon>
        <taxon>Pterygota</taxon>
        <taxon>Neoptera</taxon>
        <taxon>Endopterygota</taxon>
        <taxon>Diptera</taxon>
        <taxon>Nematocera</taxon>
        <taxon>Psychodoidea</taxon>
        <taxon>Psychodidae</taxon>
        <taxon>Phlebotomus</taxon>
        <taxon>Phlebotomus</taxon>
    </lineage>
</organism>
<dbReference type="InterPro" id="IPR000330">
    <property type="entry name" value="SNF2_N"/>
</dbReference>
<feature type="compositionally biased region" description="Acidic residues" evidence="9">
    <location>
        <begin position="110"/>
        <end position="123"/>
    </location>
</feature>
<dbReference type="EMBL" id="AJVK01018660">
    <property type="status" value="NOT_ANNOTATED_CDS"/>
    <property type="molecule type" value="Genomic_DNA"/>
</dbReference>
<dbReference type="EnsemblMetazoa" id="PPAI010558-RA">
    <property type="protein sequence ID" value="PPAI010558-PA"/>
    <property type="gene ID" value="PPAI010558"/>
</dbReference>
<keyword evidence="7" id="KW-0238">DNA-binding</keyword>
<evidence type="ECO:0000313" key="11">
    <source>
        <dbReference type="Proteomes" id="UP000092462"/>
    </source>
</evidence>
<dbReference type="SUPFAM" id="SSF52540">
    <property type="entry name" value="P-loop containing nucleoside triphosphate hydrolases"/>
    <property type="match status" value="2"/>
</dbReference>
<feature type="region of interest" description="Disordered" evidence="9">
    <location>
        <begin position="647"/>
        <end position="670"/>
    </location>
</feature>
<feature type="compositionally biased region" description="Acidic residues" evidence="9">
    <location>
        <begin position="72"/>
        <end position="83"/>
    </location>
</feature>
<evidence type="ECO:0000256" key="9">
    <source>
        <dbReference type="SAM" id="MobiDB-lite"/>
    </source>
</evidence>
<keyword evidence="3" id="KW-0547">Nucleotide-binding</keyword>
<feature type="compositionally biased region" description="Basic and acidic residues" evidence="9">
    <location>
        <begin position="604"/>
        <end position="614"/>
    </location>
</feature>
<comment type="similarity">
    <text evidence="2">Belongs to the SNF2/RAD54 helicase family.</text>
</comment>
<dbReference type="GO" id="GO:0003677">
    <property type="term" value="F:DNA binding"/>
    <property type="evidence" value="ECO:0007669"/>
    <property type="project" value="UniProtKB-KW"/>
</dbReference>
<evidence type="ECO:0000256" key="7">
    <source>
        <dbReference type="ARBA" id="ARBA00023125"/>
    </source>
</evidence>
<feature type="compositionally biased region" description="Acidic residues" evidence="9">
    <location>
        <begin position="45"/>
        <end position="65"/>
    </location>
</feature>
<dbReference type="CDD" id="cd18793">
    <property type="entry name" value="SF2_C_SNF"/>
    <property type="match status" value="1"/>
</dbReference>
<keyword evidence="5" id="KW-0347">Helicase</keyword>
<feature type="compositionally biased region" description="Polar residues" evidence="9">
    <location>
        <begin position="1793"/>
        <end position="1822"/>
    </location>
</feature>
<feature type="compositionally biased region" description="Polar residues" evidence="9">
    <location>
        <begin position="468"/>
        <end position="479"/>
    </location>
</feature>
<feature type="compositionally biased region" description="Polar residues" evidence="9">
    <location>
        <begin position="1655"/>
        <end position="1678"/>
    </location>
</feature>
<feature type="compositionally biased region" description="Basic and acidic residues" evidence="9">
    <location>
        <begin position="228"/>
        <end position="237"/>
    </location>
</feature>
<feature type="region of interest" description="Disordered" evidence="9">
    <location>
        <begin position="1"/>
        <end position="156"/>
    </location>
</feature>
<dbReference type="Gene3D" id="3.40.50.10810">
    <property type="entry name" value="Tandem AAA-ATPase domain"/>
    <property type="match status" value="1"/>
</dbReference>
<dbReference type="VEuPathDB" id="VectorBase:PPAI010558"/>
<feature type="compositionally biased region" description="Basic and acidic residues" evidence="9">
    <location>
        <begin position="124"/>
        <end position="135"/>
    </location>
</feature>
<feature type="region of interest" description="Disordered" evidence="9">
    <location>
        <begin position="417"/>
        <end position="522"/>
    </location>
</feature>
<reference evidence="10" key="1">
    <citation type="submission" date="2022-08" db="UniProtKB">
        <authorList>
            <consortium name="EnsemblMetazoa"/>
        </authorList>
    </citation>
    <scope>IDENTIFICATION</scope>
    <source>
        <strain evidence="10">Israel</strain>
    </source>
</reference>
<evidence type="ECO:0000256" key="3">
    <source>
        <dbReference type="ARBA" id="ARBA00022741"/>
    </source>
</evidence>
<feature type="compositionally biased region" description="Basic and acidic residues" evidence="9">
    <location>
        <begin position="655"/>
        <end position="670"/>
    </location>
</feature>
<dbReference type="InterPro" id="IPR044574">
    <property type="entry name" value="ARIP4-like"/>
</dbReference>
<dbReference type="PROSITE" id="PS51192">
    <property type="entry name" value="HELICASE_ATP_BIND_1"/>
    <property type="match status" value="1"/>
</dbReference>
<keyword evidence="4" id="KW-0378">Hydrolase</keyword>
<dbReference type="PANTHER" id="PTHR45797">
    <property type="entry name" value="RAD54-LIKE"/>
    <property type="match status" value="1"/>
</dbReference>
<feature type="compositionally biased region" description="Acidic residues" evidence="9">
    <location>
        <begin position="12"/>
        <end position="26"/>
    </location>
</feature>
<evidence type="ECO:0008006" key="12">
    <source>
        <dbReference type="Google" id="ProtNLM"/>
    </source>
</evidence>
<dbReference type="PROSITE" id="PS51194">
    <property type="entry name" value="HELICASE_CTER"/>
    <property type="match status" value="1"/>
</dbReference>
<dbReference type="PANTHER" id="PTHR45797:SF3">
    <property type="entry name" value="TRANSCRIPTIONAL REGULATOR ATRX HOMOLOG"/>
    <property type="match status" value="1"/>
</dbReference>
<accession>A0A1B0DPW8</accession>
<evidence type="ECO:0000256" key="8">
    <source>
        <dbReference type="ARBA" id="ARBA00023242"/>
    </source>
</evidence>
<evidence type="ECO:0000256" key="2">
    <source>
        <dbReference type="ARBA" id="ARBA00007025"/>
    </source>
</evidence>
<feature type="compositionally biased region" description="Polar residues" evidence="9">
    <location>
        <begin position="1773"/>
        <end position="1782"/>
    </location>
</feature>
<keyword evidence="8" id="KW-0539">Nucleus</keyword>
<dbReference type="InterPro" id="IPR038718">
    <property type="entry name" value="SNF2-like_sf"/>
</dbReference>
<feature type="compositionally biased region" description="Basic and acidic residues" evidence="9">
    <location>
        <begin position="498"/>
        <end position="516"/>
    </location>
</feature>
<dbReference type="InterPro" id="IPR027417">
    <property type="entry name" value="P-loop_NTPase"/>
</dbReference>
<evidence type="ECO:0000256" key="6">
    <source>
        <dbReference type="ARBA" id="ARBA00022840"/>
    </source>
</evidence>
<feature type="region of interest" description="Disordered" evidence="9">
    <location>
        <begin position="213"/>
        <end position="260"/>
    </location>
</feature>
<feature type="compositionally biased region" description="Basic and acidic residues" evidence="9">
    <location>
        <begin position="291"/>
        <end position="318"/>
    </location>
</feature>
<keyword evidence="11" id="KW-1185">Reference proteome</keyword>
<name>A0A1B0DPW8_PHLPP</name>
<evidence type="ECO:0000313" key="10">
    <source>
        <dbReference type="EnsemblMetazoa" id="PPAI010558-PA"/>
    </source>
</evidence>
<proteinExistence type="inferred from homology"/>
<evidence type="ECO:0000256" key="5">
    <source>
        <dbReference type="ARBA" id="ARBA00022806"/>
    </source>
</evidence>
<dbReference type="GO" id="GO:0005524">
    <property type="term" value="F:ATP binding"/>
    <property type="evidence" value="ECO:0007669"/>
    <property type="project" value="UniProtKB-KW"/>
</dbReference>
<feature type="region of interest" description="Disordered" evidence="9">
    <location>
        <begin position="604"/>
        <end position="628"/>
    </location>
</feature>
<feature type="region of interest" description="Disordered" evidence="9">
    <location>
        <begin position="548"/>
        <end position="590"/>
    </location>
</feature>
<dbReference type="Gene3D" id="3.40.50.300">
    <property type="entry name" value="P-loop containing nucleotide triphosphate hydrolases"/>
    <property type="match status" value="1"/>
</dbReference>
<feature type="compositionally biased region" description="Low complexity" evidence="9">
    <location>
        <begin position="1783"/>
        <end position="1792"/>
    </location>
</feature>
<dbReference type="EMBL" id="AJVK01018659">
    <property type="status" value="NOT_ANNOTATED_CDS"/>
    <property type="molecule type" value="Genomic_DNA"/>
</dbReference>
<feature type="compositionally biased region" description="Low complexity" evidence="9">
    <location>
        <begin position="1837"/>
        <end position="1852"/>
    </location>
</feature>
<dbReference type="Pfam" id="PF00176">
    <property type="entry name" value="SNF2-rel_dom"/>
    <property type="match status" value="1"/>
</dbReference>
<feature type="region of interest" description="Disordered" evidence="9">
    <location>
        <begin position="291"/>
        <end position="345"/>
    </location>
</feature>
<dbReference type="InterPro" id="IPR014001">
    <property type="entry name" value="Helicase_ATP-bd"/>
</dbReference>
<feature type="compositionally biased region" description="Acidic residues" evidence="9">
    <location>
        <begin position="333"/>
        <end position="345"/>
    </location>
</feature>
<feature type="compositionally biased region" description="Basic and acidic residues" evidence="9">
    <location>
        <begin position="417"/>
        <end position="430"/>
    </location>
</feature>
<dbReference type="Proteomes" id="UP000092462">
    <property type="component" value="Unassembled WGS sequence"/>
</dbReference>
<dbReference type="Pfam" id="PF00271">
    <property type="entry name" value="Helicase_C"/>
    <property type="match status" value="1"/>
</dbReference>
<comment type="subcellular location">
    <subcellularLocation>
        <location evidence="1">Nucleus</location>
    </subcellularLocation>
</comment>
<dbReference type="InterPro" id="IPR049730">
    <property type="entry name" value="SNF2/RAD54-like_C"/>
</dbReference>
<evidence type="ECO:0000256" key="1">
    <source>
        <dbReference type="ARBA" id="ARBA00004123"/>
    </source>
</evidence>
<feature type="compositionally biased region" description="Polar residues" evidence="9">
    <location>
        <begin position="85"/>
        <end position="95"/>
    </location>
</feature>
<feature type="compositionally biased region" description="Basic and acidic residues" evidence="9">
    <location>
        <begin position="444"/>
        <end position="460"/>
    </location>
</feature>
<dbReference type="GO" id="GO:0016887">
    <property type="term" value="F:ATP hydrolysis activity"/>
    <property type="evidence" value="ECO:0007669"/>
    <property type="project" value="InterPro"/>
</dbReference>
<dbReference type="InterPro" id="IPR001650">
    <property type="entry name" value="Helicase_C-like"/>
</dbReference>
<protein>
    <recommendedName>
        <fullName evidence="12">Helicase ARIP4</fullName>
    </recommendedName>
</protein>
<feature type="region of interest" description="Disordered" evidence="9">
    <location>
        <begin position="1523"/>
        <end position="1546"/>
    </location>
</feature>
<feature type="region of interest" description="Disordered" evidence="9">
    <location>
        <begin position="1655"/>
        <end position="1682"/>
    </location>
</feature>
<dbReference type="SMART" id="SM00487">
    <property type="entry name" value="DEXDc"/>
    <property type="match status" value="1"/>
</dbReference>
<dbReference type="EMBL" id="AJVK01018658">
    <property type="status" value="NOT_ANNOTATED_CDS"/>
    <property type="molecule type" value="Genomic_DNA"/>
</dbReference>
<dbReference type="GO" id="GO:0005634">
    <property type="term" value="C:nucleus"/>
    <property type="evidence" value="ECO:0007669"/>
    <property type="project" value="UniProtKB-SubCell"/>
</dbReference>
<dbReference type="SMART" id="SM00490">
    <property type="entry name" value="HELICc"/>
    <property type="match status" value="1"/>
</dbReference>
<feature type="region of interest" description="Disordered" evidence="9">
    <location>
        <begin position="1773"/>
        <end position="1854"/>
    </location>
</feature>
<evidence type="ECO:0000256" key="4">
    <source>
        <dbReference type="ARBA" id="ARBA00022801"/>
    </source>
</evidence>
<keyword evidence="6" id="KW-0067">ATP-binding</keyword>
<dbReference type="VEuPathDB" id="VectorBase:PPAPM1_003899"/>
<dbReference type="CDD" id="cd18007">
    <property type="entry name" value="DEXHc_ATRX-like"/>
    <property type="match status" value="1"/>
</dbReference>